<evidence type="ECO:0000256" key="6">
    <source>
        <dbReference type="ARBA" id="ARBA00023157"/>
    </source>
</evidence>
<accession>A0ABV1P124</accession>
<evidence type="ECO:0000256" key="7">
    <source>
        <dbReference type="ARBA" id="ARBA00023284"/>
    </source>
</evidence>
<organism evidence="13 14">
    <name type="scientific">Nocardioides kribbensis</name>
    <dbReference type="NCBI Taxonomy" id="305517"/>
    <lineage>
        <taxon>Bacteria</taxon>
        <taxon>Bacillati</taxon>
        <taxon>Actinomycetota</taxon>
        <taxon>Actinomycetes</taxon>
        <taxon>Propionibacteriales</taxon>
        <taxon>Nocardioidaceae</taxon>
        <taxon>Nocardioides</taxon>
    </lineage>
</organism>
<evidence type="ECO:0000256" key="5">
    <source>
        <dbReference type="ARBA" id="ARBA00023002"/>
    </source>
</evidence>
<evidence type="ECO:0000256" key="10">
    <source>
        <dbReference type="ARBA" id="ARBA00041373"/>
    </source>
</evidence>
<reference evidence="13 14" key="1">
    <citation type="submission" date="2024-02" db="EMBL/GenBank/DDBJ databases">
        <title>Full genome sequence of Nocardioides kribbensis.</title>
        <authorList>
            <person name="Poletto B.L."/>
            <person name="Silva G."/>
            <person name="Galante D."/>
            <person name="Campos K.R."/>
            <person name="Santos M.B.N."/>
            <person name="Sacchi C.T."/>
        </authorList>
    </citation>
    <scope>NUCLEOTIDE SEQUENCE [LARGE SCALE GENOMIC DNA]</scope>
    <source>
        <strain evidence="13 14">O4R</strain>
    </source>
</reference>
<evidence type="ECO:0000313" key="13">
    <source>
        <dbReference type="EMBL" id="MEQ7848454.1"/>
    </source>
</evidence>
<evidence type="ECO:0000256" key="9">
    <source>
        <dbReference type="ARBA" id="ARBA00038489"/>
    </source>
</evidence>
<dbReference type="InterPro" id="IPR036249">
    <property type="entry name" value="Thioredoxin-like_sf"/>
</dbReference>
<dbReference type="InterPro" id="IPR013766">
    <property type="entry name" value="Thioredoxin_domain"/>
</dbReference>
<keyword evidence="14" id="KW-1185">Reference proteome</keyword>
<evidence type="ECO:0000256" key="1">
    <source>
        <dbReference type="ARBA" id="ARBA00003330"/>
    </source>
</evidence>
<dbReference type="PANTHER" id="PTHR42801:SF7">
    <property type="entry name" value="SLL1159 PROTEIN"/>
    <property type="match status" value="1"/>
</dbReference>
<dbReference type="PROSITE" id="PS51352">
    <property type="entry name" value="THIOREDOXIN_2"/>
    <property type="match status" value="1"/>
</dbReference>
<dbReference type="EMBL" id="JBEGDP010000017">
    <property type="protein sequence ID" value="MEQ7848454.1"/>
    <property type="molecule type" value="Genomic_DNA"/>
</dbReference>
<dbReference type="CDD" id="cd02970">
    <property type="entry name" value="PRX_like2"/>
    <property type="match status" value="1"/>
</dbReference>
<evidence type="ECO:0000256" key="4">
    <source>
        <dbReference type="ARBA" id="ARBA00022862"/>
    </source>
</evidence>
<comment type="function">
    <text evidence="1">Thiol-specific peroxidase that catalyzes the reduction of hydrogen peroxide and organic hydroperoxides to water and alcohols, respectively. Plays a role in cell protection against oxidative stress by detoxifying peroxides and as sensor of hydrogen peroxide-mediated signaling events.</text>
</comment>
<keyword evidence="5" id="KW-0560">Oxidoreductase</keyword>
<comment type="similarity">
    <text evidence="9">Belongs to the peroxiredoxin family. BCP/PrxQ subfamily.</text>
</comment>
<keyword evidence="7" id="KW-0676">Redox-active center</keyword>
<dbReference type="RefSeq" id="WP_349805055.1">
    <property type="nucleotide sequence ID" value="NZ_JBEGDP010000017.1"/>
</dbReference>
<dbReference type="SUPFAM" id="SSF52833">
    <property type="entry name" value="Thioredoxin-like"/>
    <property type="match status" value="1"/>
</dbReference>
<dbReference type="EC" id="1.11.1.24" evidence="2"/>
<evidence type="ECO:0000256" key="3">
    <source>
        <dbReference type="ARBA" id="ARBA00022559"/>
    </source>
</evidence>
<evidence type="ECO:0000256" key="2">
    <source>
        <dbReference type="ARBA" id="ARBA00013017"/>
    </source>
</evidence>
<comment type="catalytic activity">
    <reaction evidence="11">
        <text>a hydroperoxide + [thioredoxin]-dithiol = an alcohol + [thioredoxin]-disulfide + H2O</text>
        <dbReference type="Rhea" id="RHEA:62620"/>
        <dbReference type="Rhea" id="RHEA-COMP:10698"/>
        <dbReference type="Rhea" id="RHEA-COMP:10700"/>
        <dbReference type="ChEBI" id="CHEBI:15377"/>
        <dbReference type="ChEBI" id="CHEBI:29950"/>
        <dbReference type="ChEBI" id="CHEBI:30879"/>
        <dbReference type="ChEBI" id="CHEBI:35924"/>
        <dbReference type="ChEBI" id="CHEBI:50058"/>
        <dbReference type="EC" id="1.11.1.24"/>
    </reaction>
</comment>
<dbReference type="Pfam" id="PF00578">
    <property type="entry name" value="AhpC-TSA"/>
    <property type="match status" value="1"/>
</dbReference>
<dbReference type="InterPro" id="IPR000866">
    <property type="entry name" value="AhpC/TSA"/>
</dbReference>
<name>A0ABV1P124_9ACTN</name>
<keyword evidence="4" id="KW-0049">Antioxidant</keyword>
<keyword evidence="6" id="KW-1015">Disulfide bond</keyword>
<protein>
    <recommendedName>
        <fullName evidence="2">thioredoxin-dependent peroxiredoxin</fullName>
        <ecNumber evidence="2">1.11.1.24</ecNumber>
    </recommendedName>
    <alternativeName>
        <fullName evidence="10">Bacterioferritin comigratory protein</fullName>
    </alternativeName>
    <alternativeName>
        <fullName evidence="8">Thioredoxin peroxidase</fullName>
    </alternativeName>
</protein>
<keyword evidence="3" id="KW-0575">Peroxidase</keyword>
<gene>
    <name evidence="13" type="ORF">V6R90_14315</name>
</gene>
<evidence type="ECO:0000256" key="8">
    <source>
        <dbReference type="ARBA" id="ARBA00032824"/>
    </source>
</evidence>
<evidence type="ECO:0000313" key="14">
    <source>
        <dbReference type="Proteomes" id="UP001482520"/>
    </source>
</evidence>
<sequence>MTSTTTDQAATGPEDGSGDLAGRLAATVAHVRGIAPPDLFDVFAAEQRRLADAPEPPAQIRVGDRLPQSHLTDHAGRPVAVPGDGPAVLVFYRGAWCPYCDVALRAYQRELLPELTERGVRLVAISPQGPDGSLSAAEAAALTFPVLSDVGNGYARMLGLTFDLVPEVQEAQLAFGNDFTTINADGDWTLPRPTVVVADAHGVVRFVDVRPDYTERTEPAEVLAAVRALG</sequence>
<dbReference type="PANTHER" id="PTHR42801">
    <property type="entry name" value="THIOREDOXIN-DEPENDENT PEROXIDE REDUCTASE"/>
    <property type="match status" value="1"/>
</dbReference>
<dbReference type="Proteomes" id="UP001482520">
    <property type="component" value="Unassembled WGS sequence"/>
</dbReference>
<evidence type="ECO:0000259" key="12">
    <source>
        <dbReference type="PROSITE" id="PS51352"/>
    </source>
</evidence>
<dbReference type="InterPro" id="IPR050924">
    <property type="entry name" value="Peroxiredoxin_BCP/PrxQ"/>
</dbReference>
<feature type="domain" description="Thioredoxin" evidence="12">
    <location>
        <begin position="60"/>
        <end position="230"/>
    </location>
</feature>
<comment type="caution">
    <text evidence="13">The sequence shown here is derived from an EMBL/GenBank/DDBJ whole genome shotgun (WGS) entry which is preliminary data.</text>
</comment>
<dbReference type="Gene3D" id="3.40.30.10">
    <property type="entry name" value="Glutaredoxin"/>
    <property type="match status" value="1"/>
</dbReference>
<proteinExistence type="inferred from homology"/>
<evidence type="ECO:0000256" key="11">
    <source>
        <dbReference type="ARBA" id="ARBA00049091"/>
    </source>
</evidence>